<keyword evidence="5 6" id="KW-0472">Membrane</keyword>
<evidence type="ECO:0000256" key="2">
    <source>
        <dbReference type="ARBA" id="ARBA00007802"/>
    </source>
</evidence>
<feature type="transmembrane region" description="Helical" evidence="6">
    <location>
        <begin position="143"/>
        <end position="166"/>
    </location>
</feature>
<organism evidence="7 8">
    <name type="scientific">Tardibacter chloracetimidivorans</name>
    <dbReference type="NCBI Taxonomy" id="1921510"/>
    <lineage>
        <taxon>Bacteria</taxon>
        <taxon>Pseudomonadati</taxon>
        <taxon>Pseudomonadota</taxon>
        <taxon>Alphaproteobacteria</taxon>
        <taxon>Sphingomonadales</taxon>
        <taxon>Sphingomonadaceae</taxon>
        <taxon>Tardibacter</taxon>
    </lineage>
</organism>
<accession>A0A1L4A0C4</accession>
<feature type="transmembrane region" description="Helical" evidence="6">
    <location>
        <begin position="234"/>
        <end position="258"/>
    </location>
</feature>
<evidence type="ECO:0000256" key="1">
    <source>
        <dbReference type="ARBA" id="ARBA00004141"/>
    </source>
</evidence>
<feature type="transmembrane region" description="Helical" evidence="6">
    <location>
        <begin position="204"/>
        <end position="222"/>
    </location>
</feature>
<protein>
    <submittedName>
        <fullName evidence="7">Type VI secretion protein</fullName>
    </submittedName>
</protein>
<comment type="similarity">
    <text evidence="2">Belongs to the TrbL/VirB6 family.</text>
</comment>
<evidence type="ECO:0000256" key="3">
    <source>
        <dbReference type="ARBA" id="ARBA00022692"/>
    </source>
</evidence>
<proteinExistence type="inferred from homology"/>
<reference evidence="7 8" key="1">
    <citation type="submission" date="2016-11" db="EMBL/GenBank/DDBJ databases">
        <title>Complete Genome Sequence of alachlor-degrading Sphingomonas sp. strain JJ-A5.</title>
        <authorList>
            <person name="Lee H."/>
            <person name="Ka J.-O."/>
        </authorList>
    </citation>
    <scope>NUCLEOTIDE SEQUENCE [LARGE SCALE GENOMIC DNA]</scope>
    <source>
        <strain evidence="7 8">JJ-A5</strain>
        <plasmid evidence="8">phsl1</plasmid>
    </source>
</reference>
<feature type="transmembrane region" description="Helical" evidence="6">
    <location>
        <begin position="63"/>
        <end position="82"/>
    </location>
</feature>
<evidence type="ECO:0000313" key="8">
    <source>
        <dbReference type="Proteomes" id="UP000182063"/>
    </source>
</evidence>
<feature type="transmembrane region" description="Helical" evidence="6">
    <location>
        <begin position="31"/>
        <end position="51"/>
    </location>
</feature>
<keyword evidence="4 6" id="KW-1133">Transmembrane helix</keyword>
<dbReference type="GO" id="GO:0016020">
    <property type="term" value="C:membrane"/>
    <property type="evidence" value="ECO:0007669"/>
    <property type="project" value="UniProtKB-SubCell"/>
</dbReference>
<evidence type="ECO:0000256" key="4">
    <source>
        <dbReference type="ARBA" id="ARBA00022989"/>
    </source>
</evidence>
<feature type="transmembrane region" description="Helical" evidence="6">
    <location>
        <begin position="172"/>
        <end position="192"/>
    </location>
</feature>
<dbReference type="Pfam" id="PF04610">
    <property type="entry name" value="TrbL"/>
    <property type="match status" value="1"/>
</dbReference>
<name>A0A1L4A0C4_9SPHN</name>
<gene>
    <name evidence="7" type="ORF">BSL82_18025</name>
</gene>
<keyword evidence="8" id="KW-1185">Reference proteome</keyword>
<keyword evidence="3 6" id="KW-0812">Transmembrane</keyword>
<evidence type="ECO:0000256" key="6">
    <source>
        <dbReference type="SAM" id="Phobius"/>
    </source>
</evidence>
<comment type="subcellular location">
    <subcellularLocation>
        <location evidence="1">Membrane</location>
        <topology evidence="1">Multi-pass membrane protein</topology>
    </subcellularLocation>
</comment>
<sequence length="317" mass="33629">MASHLFESIYDNIDGKLDLFLNERLTNMVDVIRGPLAVGLTIYIVLYGYAVMRGVISEPWSELFYRMVKLCILYLAATTVAYSEWITQPLFHSMPDAIAQALAGKTIDSVGGAFDNYYAQADALILRIREEAATYYDVNPWKLVLYLVALALNVLAGLSAAIGFAVTVFAKVALAIIIALGPLFIALALFEATRRMFYGWLSQAFNYLVLMGVIIAITSLITDLGETALSQSQGIVDVTVGAALFAAYLILGTVFFLLAPTIASGIAMGAALGVGDFAGNTAAGIGQAARAGRAVGGGASRMLGRGRTASGGSLRAR</sequence>
<dbReference type="RefSeq" id="WP_072598956.1">
    <property type="nucleotide sequence ID" value="NZ_CP018222.1"/>
</dbReference>
<evidence type="ECO:0000313" key="7">
    <source>
        <dbReference type="EMBL" id="API61334.1"/>
    </source>
</evidence>
<dbReference type="EMBL" id="CP018222">
    <property type="protein sequence ID" value="API61334.1"/>
    <property type="molecule type" value="Genomic_DNA"/>
</dbReference>
<dbReference type="Proteomes" id="UP000182063">
    <property type="component" value="Plasmid pHSL1"/>
</dbReference>
<dbReference type="KEGG" id="sphj:BSL82_18025"/>
<dbReference type="GO" id="GO:0030255">
    <property type="term" value="P:protein secretion by the type IV secretion system"/>
    <property type="evidence" value="ECO:0007669"/>
    <property type="project" value="InterPro"/>
</dbReference>
<evidence type="ECO:0000256" key="5">
    <source>
        <dbReference type="ARBA" id="ARBA00023136"/>
    </source>
</evidence>
<keyword evidence="7" id="KW-0614">Plasmid</keyword>
<dbReference type="AlphaFoldDB" id="A0A1L4A0C4"/>
<dbReference type="OrthoDB" id="7854576at2"/>
<dbReference type="InterPro" id="IPR007688">
    <property type="entry name" value="Conjugal_tfr_TrbL/VirB6"/>
</dbReference>
<geneLocation type="plasmid" evidence="8">
    <name>phsl1</name>
</geneLocation>